<dbReference type="GO" id="GO:0008270">
    <property type="term" value="F:zinc ion binding"/>
    <property type="evidence" value="ECO:0007669"/>
    <property type="project" value="TreeGrafter"/>
</dbReference>
<dbReference type="Gene3D" id="3.30.1490.190">
    <property type="match status" value="1"/>
</dbReference>
<keyword evidence="2" id="KW-0678">Repressor</keyword>
<organism evidence="10 11">
    <name type="scientific">Paenibacillus endophyticus</name>
    <dbReference type="NCBI Taxonomy" id="1294268"/>
    <lineage>
        <taxon>Bacteria</taxon>
        <taxon>Bacillati</taxon>
        <taxon>Bacillota</taxon>
        <taxon>Bacilli</taxon>
        <taxon>Bacillales</taxon>
        <taxon>Paenibacillaceae</taxon>
        <taxon>Paenibacillus</taxon>
    </lineage>
</organism>
<dbReference type="CDD" id="cd07153">
    <property type="entry name" value="Fur_like"/>
    <property type="match status" value="1"/>
</dbReference>
<evidence type="ECO:0000256" key="5">
    <source>
        <dbReference type="ARBA" id="ARBA00023015"/>
    </source>
</evidence>
<dbReference type="InterPro" id="IPR043135">
    <property type="entry name" value="Fur_C"/>
</dbReference>
<protein>
    <submittedName>
        <fullName evidence="10">Fur family ferric uptake transcriptional regulator</fullName>
    </submittedName>
</protein>
<evidence type="ECO:0000313" key="11">
    <source>
        <dbReference type="Proteomes" id="UP000518605"/>
    </source>
</evidence>
<dbReference type="InterPro" id="IPR002481">
    <property type="entry name" value="FUR"/>
</dbReference>
<keyword evidence="11" id="KW-1185">Reference proteome</keyword>
<feature type="binding site" evidence="8">
    <location>
        <position position="103"/>
    </location>
    <ligand>
        <name>Zn(2+)</name>
        <dbReference type="ChEBI" id="CHEBI:29105"/>
    </ligand>
</feature>
<dbReference type="Gene3D" id="1.10.10.10">
    <property type="entry name" value="Winged helix-like DNA-binding domain superfamily/Winged helix DNA-binding domain"/>
    <property type="match status" value="1"/>
</dbReference>
<evidence type="ECO:0000256" key="7">
    <source>
        <dbReference type="ARBA" id="ARBA00023163"/>
    </source>
</evidence>
<keyword evidence="4 8" id="KW-0862">Zinc</keyword>
<evidence type="ECO:0000256" key="2">
    <source>
        <dbReference type="ARBA" id="ARBA00022491"/>
    </source>
</evidence>
<evidence type="ECO:0000256" key="1">
    <source>
        <dbReference type="ARBA" id="ARBA00007957"/>
    </source>
</evidence>
<gene>
    <name evidence="10" type="ORF">FHS16_005008</name>
</gene>
<comment type="caution">
    <text evidence="10">The sequence shown here is derived from an EMBL/GenBank/DDBJ whole genome shotgun (WGS) entry which is preliminary data.</text>
</comment>
<dbReference type="AlphaFoldDB" id="A0A7W5CC11"/>
<comment type="cofactor">
    <cofactor evidence="9">
        <name>Mn(2+)</name>
        <dbReference type="ChEBI" id="CHEBI:29035"/>
    </cofactor>
    <cofactor evidence="9">
        <name>Fe(2+)</name>
        <dbReference type="ChEBI" id="CHEBI:29033"/>
    </cofactor>
    <text evidence="9">Binds 1 Mn(2+) or Fe(2+) ion per subunit.</text>
</comment>
<evidence type="ECO:0000256" key="6">
    <source>
        <dbReference type="ARBA" id="ARBA00023125"/>
    </source>
</evidence>
<accession>A0A7W5CC11</accession>
<keyword evidence="3 8" id="KW-0479">Metal-binding</keyword>
<dbReference type="RefSeq" id="WP_183569120.1">
    <property type="nucleotide sequence ID" value="NZ_CBCSLB010000019.1"/>
</dbReference>
<keyword evidence="7" id="KW-0804">Transcription</keyword>
<dbReference type="GO" id="GO:0045892">
    <property type="term" value="P:negative regulation of DNA-templated transcription"/>
    <property type="evidence" value="ECO:0007669"/>
    <property type="project" value="TreeGrafter"/>
</dbReference>
<dbReference type="PANTHER" id="PTHR33202">
    <property type="entry name" value="ZINC UPTAKE REGULATION PROTEIN"/>
    <property type="match status" value="1"/>
</dbReference>
<feature type="binding site" evidence="9">
    <location>
        <position position="135"/>
    </location>
    <ligand>
        <name>Fe cation</name>
        <dbReference type="ChEBI" id="CHEBI:24875"/>
    </ligand>
</feature>
<feature type="binding site" evidence="8">
    <location>
        <position position="106"/>
    </location>
    <ligand>
        <name>Zn(2+)</name>
        <dbReference type="ChEBI" id="CHEBI:29105"/>
    </ligand>
</feature>
<dbReference type="FunFam" id="1.10.10.10:FF:000051">
    <property type="entry name" value="Fur family transcriptional regulator"/>
    <property type="match status" value="1"/>
</dbReference>
<reference evidence="10 11" key="1">
    <citation type="submission" date="2020-08" db="EMBL/GenBank/DDBJ databases">
        <title>Genomic Encyclopedia of Type Strains, Phase III (KMG-III): the genomes of soil and plant-associated and newly described type strains.</title>
        <authorList>
            <person name="Whitman W."/>
        </authorList>
    </citation>
    <scope>NUCLEOTIDE SEQUENCE [LARGE SCALE GENOMIC DNA]</scope>
    <source>
        <strain evidence="10 11">CECT 8234</strain>
    </source>
</reference>
<evidence type="ECO:0000256" key="9">
    <source>
        <dbReference type="PIRSR" id="PIRSR602481-2"/>
    </source>
</evidence>
<keyword evidence="6" id="KW-0238">DNA-binding</keyword>
<evidence type="ECO:0000313" key="10">
    <source>
        <dbReference type="EMBL" id="MBB3154926.1"/>
    </source>
</evidence>
<dbReference type="GO" id="GO:0003700">
    <property type="term" value="F:DNA-binding transcription factor activity"/>
    <property type="evidence" value="ECO:0007669"/>
    <property type="project" value="InterPro"/>
</dbReference>
<evidence type="ECO:0000256" key="4">
    <source>
        <dbReference type="ARBA" id="ARBA00022833"/>
    </source>
</evidence>
<sequence>MLNITAEMDRINRHLMANGYKLTTQREIILRVLLENEMDHLSAEGVFMLVKQKYSEIGLATVYRTLELLAELHVVEKMNFGDGVARYDLREEGHEHMHHHLICDECGSLTEIKEDWLCEIEQRIEREFGFKVTDHRLDFTGTYKSCSKGGCKRGRKAVS</sequence>
<dbReference type="EMBL" id="JACHXW010000019">
    <property type="protein sequence ID" value="MBB3154926.1"/>
    <property type="molecule type" value="Genomic_DNA"/>
</dbReference>
<dbReference type="SUPFAM" id="SSF46785">
    <property type="entry name" value="Winged helix' DNA-binding domain"/>
    <property type="match status" value="1"/>
</dbReference>
<evidence type="ECO:0000256" key="3">
    <source>
        <dbReference type="ARBA" id="ARBA00022723"/>
    </source>
</evidence>
<name>A0A7W5CC11_9BACL</name>
<dbReference type="GO" id="GO:1900376">
    <property type="term" value="P:regulation of secondary metabolite biosynthetic process"/>
    <property type="evidence" value="ECO:0007669"/>
    <property type="project" value="TreeGrafter"/>
</dbReference>
<dbReference type="PANTHER" id="PTHR33202:SF7">
    <property type="entry name" value="FERRIC UPTAKE REGULATION PROTEIN"/>
    <property type="match status" value="1"/>
</dbReference>
<proteinExistence type="inferred from homology"/>
<dbReference type="InterPro" id="IPR036390">
    <property type="entry name" value="WH_DNA-bd_sf"/>
</dbReference>
<dbReference type="InterPro" id="IPR036388">
    <property type="entry name" value="WH-like_DNA-bd_sf"/>
</dbReference>
<dbReference type="Proteomes" id="UP000518605">
    <property type="component" value="Unassembled WGS sequence"/>
</dbReference>
<comment type="cofactor">
    <cofactor evidence="8">
        <name>Zn(2+)</name>
        <dbReference type="ChEBI" id="CHEBI:29105"/>
    </cofactor>
    <text evidence="8">Binds 1 zinc ion per subunit.</text>
</comment>
<feature type="binding site" evidence="8">
    <location>
        <position position="146"/>
    </location>
    <ligand>
        <name>Zn(2+)</name>
        <dbReference type="ChEBI" id="CHEBI:29105"/>
    </ligand>
</feature>
<dbReference type="Pfam" id="PF01475">
    <property type="entry name" value="FUR"/>
    <property type="match status" value="1"/>
</dbReference>
<comment type="similarity">
    <text evidence="1">Belongs to the Fur family.</text>
</comment>
<keyword evidence="5" id="KW-0805">Transcription regulation</keyword>
<keyword evidence="9" id="KW-0408">Iron</keyword>
<evidence type="ECO:0000256" key="8">
    <source>
        <dbReference type="PIRSR" id="PIRSR602481-1"/>
    </source>
</evidence>
<dbReference type="GO" id="GO:0000976">
    <property type="term" value="F:transcription cis-regulatory region binding"/>
    <property type="evidence" value="ECO:0007669"/>
    <property type="project" value="TreeGrafter"/>
</dbReference>